<protein>
    <recommendedName>
        <fullName evidence="3">Transposase</fullName>
    </recommendedName>
</protein>
<name>A0A1S7UDA4_9HYPH</name>
<keyword evidence="2" id="KW-1185">Reference proteome</keyword>
<proteinExistence type="predicted"/>
<dbReference type="EMBL" id="FCNP01000051">
    <property type="protein sequence ID" value="CVI64348.1"/>
    <property type="molecule type" value="Genomic_DNA"/>
</dbReference>
<evidence type="ECO:0000313" key="1">
    <source>
        <dbReference type="EMBL" id="CVI64348.1"/>
    </source>
</evidence>
<sequence>MPLSYPRTRTVGRGELGSLVDILTDIRSETGVSIWVTRVIYD</sequence>
<evidence type="ECO:0000313" key="2">
    <source>
        <dbReference type="Proteomes" id="UP000192140"/>
    </source>
</evidence>
<dbReference type="Proteomes" id="UP000192140">
    <property type="component" value="Unassembled WGS sequence"/>
</dbReference>
<gene>
    <name evidence="1" type="ORF">AGR7A_pTi0077</name>
</gene>
<reference evidence="1" key="1">
    <citation type="submission" date="2016-01" db="EMBL/GenBank/DDBJ databases">
        <authorList>
            <person name="Regsiter A."/>
            <person name="william w."/>
        </authorList>
    </citation>
    <scope>NUCLEOTIDE SEQUENCE</scope>
    <source>
        <strain evidence="1">NCPPB 1641</strain>
    </source>
</reference>
<comment type="caution">
    <text evidence="1">The sequence shown here is derived from an EMBL/GenBank/DDBJ whole genome shotgun (WGS) entry which is preliminary data.</text>
</comment>
<organism evidence="1 2">
    <name type="scientific">Agrobacterium deltaense NCPPB 1641</name>
    <dbReference type="NCBI Taxonomy" id="1183425"/>
    <lineage>
        <taxon>Bacteria</taxon>
        <taxon>Pseudomonadati</taxon>
        <taxon>Pseudomonadota</taxon>
        <taxon>Alphaproteobacteria</taxon>
        <taxon>Hyphomicrobiales</taxon>
        <taxon>Rhizobiaceae</taxon>
        <taxon>Rhizobium/Agrobacterium group</taxon>
        <taxon>Agrobacterium</taxon>
    </lineage>
</organism>
<dbReference type="AlphaFoldDB" id="A0A1S7UDA4"/>
<accession>A0A1S7UDA4</accession>
<evidence type="ECO:0008006" key="3">
    <source>
        <dbReference type="Google" id="ProtNLM"/>
    </source>
</evidence>
<dbReference type="RefSeq" id="WP_272868910.1">
    <property type="nucleotide sequence ID" value="NZ_LT009778.1"/>
</dbReference>